<reference evidence="2 3" key="1">
    <citation type="journal article" date="2023" name="Hortic Res">
        <title>Pangenome of water caltrop reveals structural variations and asymmetric subgenome divergence after allopolyploidization.</title>
        <authorList>
            <person name="Zhang X."/>
            <person name="Chen Y."/>
            <person name="Wang L."/>
            <person name="Yuan Y."/>
            <person name="Fang M."/>
            <person name="Shi L."/>
            <person name="Lu R."/>
            <person name="Comes H.P."/>
            <person name="Ma Y."/>
            <person name="Chen Y."/>
            <person name="Huang G."/>
            <person name="Zhou Y."/>
            <person name="Zheng Z."/>
            <person name="Qiu Y."/>
        </authorList>
    </citation>
    <scope>NUCLEOTIDE SEQUENCE [LARGE SCALE GENOMIC DNA]</scope>
    <source>
        <tissue evidence="2">Roots</tissue>
    </source>
</reference>
<gene>
    <name evidence="2" type="ORF">SAY87_018872</name>
</gene>
<dbReference type="Proteomes" id="UP001345219">
    <property type="component" value="Chromosome 15"/>
</dbReference>
<dbReference type="EMBL" id="JAXIOK010000012">
    <property type="protein sequence ID" value="KAK4757571.1"/>
    <property type="molecule type" value="Genomic_DNA"/>
</dbReference>
<protein>
    <submittedName>
        <fullName evidence="2">Uncharacterized protein</fullName>
    </submittedName>
</protein>
<evidence type="ECO:0000256" key="1">
    <source>
        <dbReference type="SAM" id="MobiDB-lite"/>
    </source>
</evidence>
<feature type="region of interest" description="Disordered" evidence="1">
    <location>
        <begin position="13"/>
        <end position="57"/>
    </location>
</feature>
<sequence length="57" mass="6367">MANGFYLRLAPFSSLPASPTRCRSQEAVAQDVRDQEEAGEEDEAEQTNTSLDPHEDR</sequence>
<name>A0AAN7K0M6_9MYRT</name>
<evidence type="ECO:0000313" key="3">
    <source>
        <dbReference type="Proteomes" id="UP001345219"/>
    </source>
</evidence>
<evidence type="ECO:0000313" key="2">
    <source>
        <dbReference type="EMBL" id="KAK4757571.1"/>
    </source>
</evidence>
<keyword evidence="3" id="KW-1185">Reference proteome</keyword>
<dbReference type="AlphaFoldDB" id="A0AAN7K0M6"/>
<accession>A0AAN7K0M6</accession>
<comment type="caution">
    <text evidence="2">The sequence shown here is derived from an EMBL/GenBank/DDBJ whole genome shotgun (WGS) entry which is preliminary data.</text>
</comment>
<organism evidence="2 3">
    <name type="scientific">Trapa incisa</name>
    <dbReference type="NCBI Taxonomy" id="236973"/>
    <lineage>
        <taxon>Eukaryota</taxon>
        <taxon>Viridiplantae</taxon>
        <taxon>Streptophyta</taxon>
        <taxon>Embryophyta</taxon>
        <taxon>Tracheophyta</taxon>
        <taxon>Spermatophyta</taxon>
        <taxon>Magnoliopsida</taxon>
        <taxon>eudicotyledons</taxon>
        <taxon>Gunneridae</taxon>
        <taxon>Pentapetalae</taxon>
        <taxon>rosids</taxon>
        <taxon>malvids</taxon>
        <taxon>Myrtales</taxon>
        <taxon>Lythraceae</taxon>
        <taxon>Trapa</taxon>
    </lineage>
</organism>
<proteinExistence type="predicted"/>